<proteinExistence type="predicted"/>
<keyword evidence="3" id="KW-1185">Reference proteome</keyword>
<name>A0ABP7D2R0_9MICC</name>
<evidence type="ECO:0000313" key="2">
    <source>
        <dbReference type="EMBL" id="GAA3699877.1"/>
    </source>
</evidence>
<dbReference type="EMBL" id="BAABCJ010000001">
    <property type="protein sequence ID" value="GAA3699877.1"/>
    <property type="molecule type" value="Genomic_DNA"/>
</dbReference>
<dbReference type="Proteomes" id="UP001501536">
    <property type="component" value="Unassembled WGS sequence"/>
</dbReference>
<gene>
    <name evidence="2" type="ORF">GCM10022377_11140</name>
</gene>
<feature type="transmembrane region" description="Helical" evidence="1">
    <location>
        <begin position="35"/>
        <end position="55"/>
    </location>
</feature>
<keyword evidence="1" id="KW-1133">Transmembrane helix</keyword>
<keyword evidence="1" id="KW-0812">Transmembrane</keyword>
<reference evidence="3" key="1">
    <citation type="journal article" date="2019" name="Int. J. Syst. Evol. Microbiol.">
        <title>The Global Catalogue of Microorganisms (GCM) 10K type strain sequencing project: providing services to taxonomists for standard genome sequencing and annotation.</title>
        <authorList>
            <consortium name="The Broad Institute Genomics Platform"/>
            <consortium name="The Broad Institute Genome Sequencing Center for Infectious Disease"/>
            <person name="Wu L."/>
            <person name="Ma J."/>
        </authorList>
    </citation>
    <scope>NUCLEOTIDE SEQUENCE [LARGE SCALE GENOMIC DNA]</scope>
    <source>
        <strain evidence="3">JCM 16961</strain>
    </source>
</reference>
<accession>A0ABP7D2R0</accession>
<keyword evidence="1" id="KW-0472">Membrane</keyword>
<sequence>MRAAVTVAVVSLVCLAAILIGYAAGADLWPGFFAVGLYGLPAAFALLIASLLVSWGQRRRRKN</sequence>
<protein>
    <submittedName>
        <fullName evidence="2">Uncharacterized protein</fullName>
    </submittedName>
</protein>
<comment type="caution">
    <text evidence="2">The sequence shown here is derived from an EMBL/GenBank/DDBJ whole genome shotgun (WGS) entry which is preliminary data.</text>
</comment>
<evidence type="ECO:0000256" key="1">
    <source>
        <dbReference type="SAM" id="Phobius"/>
    </source>
</evidence>
<organism evidence="2 3">
    <name type="scientific">Zhihengliuella alba</name>
    <dbReference type="NCBI Taxonomy" id="547018"/>
    <lineage>
        <taxon>Bacteria</taxon>
        <taxon>Bacillati</taxon>
        <taxon>Actinomycetota</taxon>
        <taxon>Actinomycetes</taxon>
        <taxon>Micrococcales</taxon>
        <taxon>Micrococcaceae</taxon>
        <taxon>Zhihengliuella</taxon>
    </lineage>
</organism>
<evidence type="ECO:0000313" key="3">
    <source>
        <dbReference type="Proteomes" id="UP001501536"/>
    </source>
</evidence>